<dbReference type="PANTHER" id="PTHR10903">
    <property type="entry name" value="GTPASE, IMAP FAMILY MEMBER-RELATED"/>
    <property type="match status" value="1"/>
</dbReference>
<accession>A0AA88NNN8</accession>
<keyword evidence="2" id="KW-0547">Nucleotide-binding</keyword>
<dbReference type="AlphaFoldDB" id="A0AA88NNN8"/>
<feature type="domain" description="AIG1-type G" evidence="4">
    <location>
        <begin position="130"/>
        <end position="329"/>
    </location>
</feature>
<organism evidence="5 6">
    <name type="scientific">Channa striata</name>
    <name type="common">Snakehead murrel</name>
    <name type="synonym">Ophicephalus striatus</name>
    <dbReference type="NCBI Taxonomy" id="64152"/>
    <lineage>
        <taxon>Eukaryota</taxon>
        <taxon>Metazoa</taxon>
        <taxon>Chordata</taxon>
        <taxon>Craniata</taxon>
        <taxon>Vertebrata</taxon>
        <taxon>Euteleostomi</taxon>
        <taxon>Actinopterygii</taxon>
        <taxon>Neopterygii</taxon>
        <taxon>Teleostei</taxon>
        <taxon>Neoteleostei</taxon>
        <taxon>Acanthomorphata</taxon>
        <taxon>Anabantaria</taxon>
        <taxon>Anabantiformes</taxon>
        <taxon>Channoidei</taxon>
        <taxon>Channidae</taxon>
        <taxon>Channa</taxon>
    </lineage>
</organism>
<protein>
    <recommendedName>
        <fullName evidence="4">AIG1-type G domain-containing protein</fullName>
    </recommendedName>
</protein>
<dbReference type="FunFam" id="3.40.50.300:FF:000366">
    <property type="entry name" value="GTPase, IMAP family member 2"/>
    <property type="match status" value="2"/>
</dbReference>
<evidence type="ECO:0000313" key="5">
    <source>
        <dbReference type="EMBL" id="KAK2859825.1"/>
    </source>
</evidence>
<dbReference type="PROSITE" id="PS51720">
    <property type="entry name" value="G_AIG1"/>
    <property type="match status" value="2"/>
</dbReference>
<proteinExistence type="inferred from homology"/>
<dbReference type="InterPro" id="IPR045058">
    <property type="entry name" value="GIMA/IAN/Toc"/>
</dbReference>
<evidence type="ECO:0000256" key="1">
    <source>
        <dbReference type="ARBA" id="ARBA00008535"/>
    </source>
</evidence>
<sequence length="367" mass="41195">MEGELRIVIIGKTGVGKSASGNTILGYDGFTSRPSSTSVTQSCGKAETHWDDKRITVVDTPGILDTDKSEEFIKTEIEKCVEHSRPGPHVFLLVLQVGQFTREDKNSVEALQELIGPKANQYMIVLFTHDDELRIVLIGKTGVGKSAAGNTILGQKEFKSLTSSMSVTETCQKIQGHYDNRVVSVVDTPGILDTDKSQEFIKREIVSCVAVSCPGPHVFLLVLVAGRFTKEEKNSVEALQELFGPKANQYMIVLFTRGDDLEDVTIQQYVRHGSSYLRRVVQSCGNRFHVFNNRSRDRDQVTELIKKIDDMVAGNGGTYYTNAMYQEVHEKKLRMGDEWDKMDVDQYKFSATMMKRIFLFLSILGRE</sequence>
<gene>
    <name evidence="5" type="ORF">Q5P01_004445</name>
</gene>
<comment type="caution">
    <text evidence="5">The sequence shown here is derived from an EMBL/GenBank/DDBJ whole genome shotgun (WGS) entry which is preliminary data.</text>
</comment>
<name>A0AA88NNN8_CHASR</name>
<dbReference type="Pfam" id="PF01926">
    <property type="entry name" value="MMR_HSR1"/>
    <property type="match status" value="1"/>
</dbReference>
<dbReference type="InterPro" id="IPR006073">
    <property type="entry name" value="GTP-bd"/>
</dbReference>
<dbReference type="PANTHER" id="PTHR10903:SF112">
    <property type="entry name" value="SI:CH211-113E8.5"/>
    <property type="match status" value="1"/>
</dbReference>
<keyword evidence="6" id="KW-1185">Reference proteome</keyword>
<dbReference type="Proteomes" id="UP001187415">
    <property type="component" value="Unassembled WGS sequence"/>
</dbReference>
<evidence type="ECO:0000313" key="6">
    <source>
        <dbReference type="Proteomes" id="UP001187415"/>
    </source>
</evidence>
<dbReference type="SUPFAM" id="SSF52540">
    <property type="entry name" value="P-loop containing nucleoside triphosphate hydrolases"/>
    <property type="match status" value="2"/>
</dbReference>
<dbReference type="EMBL" id="JAUPFM010000002">
    <property type="protein sequence ID" value="KAK2859825.1"/>
    <property type="molecule type" value="Genomic_DNA"/>
</dbReference>
<dbReference type="CDD" id="cd01852">
    <property type="entry name" value="AIG1"/>
    <property type="match status" value="1"/>
</dbReference>
<evidence type="ECO:0000256" key="2">
    <source>
        <dbReference type="ARBA" id="ARBA00022741"/>
    </source>
</evidence>
<evidence type="ECO:0000259" key="4">
    <source>
        <dbReference type="PROSITE" id="PS51720"/>
    </source>
</evidence>
<dbReference type="Pfam" id="PF04548">
    <property type="entry name" value="AIG1"/>
    <property type="match status" value="1"/>
</dbReference>
<dbReference type="InterPro" id="IPR027417">
    <property type="entry name" value="P-loop_NTPase"/>
</dbReference>
<evidence type="ECO:0000256" key="3">
    <source>
        <dbReference type="ARBA" id="ARBA00023134"/>
    </source>
</evidence>
<comment type="similarity">
    <text evidence="1">Belongs to the TRAFAC class TrmE-Era-EngA-EngB-Septin-like GTPase superfamily. AIG1/Toc34/Toc159-like paraseptin GTPase family. IAN subfamily.</text>
</comment>
<keyword evidence="3" id="KW-0342">GTP-binding</keyword>
<dbReference type="GO" id="GO:0005525">
    <property type="term" value="F:GTP binding"/>
    <property type="evidence" value="ECO:0007669"/>
    <property type="project" value="UniProtKB-KW"/>
</dbReference>
<feature type="domain" description="AIG1-type G" evidence="4">
    <location>
        <begin position="2"/>
        <end position="129"/>
    </location>
</feature>
<dbReference type="Gene3D" id="3.40.50.300">
    <property type="entry name" value="P-loop containing nucleotide triphosphate hydrolases"/>
    <property type="match status" value="2"/>
</dbReference>
<reference evidence="5" key="1">
    <citation type="submission" date="2023-07" db="EMBL/GenBank/DDBJ databases">
        <title>Chromosome-level Genome Assembly of Striped Snakehead (Channa striata).</title>
        <authorList>
            <person name="Liu H."/>
        </authorList>
    </citation>
    <scope>NUCLEOTIDE SEQUENCE</scope>
    <source>
        <strain evidence="5">Gz</strain>
        <tissue evidence="5">Muscle</tissue>
    </source>
</reference>
<dbReference type="InterPro" id="IPR006703">
    <property type="entry name" value="G_AIG1"/>
</dbReference>